<sequence>MNGALSARDMRSWQIHKYNRLKDNRNDPIVVQKQLHDALFLVFNVKFNVISVLFNGQKLEEFNVTSRTIPHEVVHNEERVLVLIKNQVNGSTENKFRVRFLSSNDCHEFCVFMSKFVTVIAYDEWTKNTQHTSTMSTTSFVSQRPNPQTQYNLPRHNSGQEFKQSLPPVSALSDRDATSVFSSQSTLPSLNVSTQTQSAATESGSPVINFNIQSLFSEEVTNRFLGTCDTLANAIFAGISTTSIPTKKKPVETQKRGRPKRSYAADIPVRETRKRYKRNT</sequence>
<name>A0AAD4NBS3_9BILA</name>
<keyword evidence="3" id="KW-1185">Reference proteome</keyword>
<gene>
    <name evidence="2" type="ORF">DdX_06176</name>
</gene>
<feature type="compositionally biased region" description="Polar residues" evidence="1">
    <location>
        <begin position="134"/>
        <end position="163"/>
    </location>
</feature>
<reference evidence="2" key="1">
    <citation type="submission" date="2022-01" db="EMBL/GenBank/DDBJ databases">
        <title>Genome Sequence Resource for Two Populations of Ditylenchus destructor, the Migratory Endoparasitic Phytonematode.</title>
        <authorList>
            <person name="Zhang H."/>
            <person name="Lin R."/>
            <person name="Xie B."/>
        </authorList>
    </citation>
    <scope>NUCLEOTIDE SEQUENCE</scope>
    <source>
        <strain evidence="2">BazhouSP</strain>
    </source>
</reference>
<evidence type="ECO:0000313" key="3">
    <source>
        <dbReference type="Proteomes" id="UP001201812"/>
    </source>
</evidence>
<accession>A0AAD4NBS3</accession>
<comment type="caution">
    <text evidence="2">The sequence shown here is derived from an EMBL/GenBank/DDBJ whole genome shotgun (WGS) entry which is preliminary data.</text>
</comment>
<proteinExistence type="predicted"/>
<evidence type="ECO:0000313" key="2">
    <source>
        <dbReference type="EMBL" id="KAI1719055.1"/>
    </source>
</evidence>
<dbReference type="EMBL" id="JAKKPZ010000007">
    <property type="protein sequence ID" value="KAI1719055.1"/>
    <property type="molecule type" value="Genomic_DNA"/>
</dbReference>
<evidence type="ECO:0000256" key="1">
    <source>
        <dbReference type="SAM" id="MobiDB-lite"/>
    </source>
</evidence>
<feature type="region of interest" description="Disordered" evidence="1">
    <location>
        <begin position="134"/>
        <end position="169"/>
    </location>
</feature>
<feature type="region of interest" description="Disordered" evidence="1">
    <location>
        <begin position="247"/>
        <end position="280"/>
    </location>
</feature>
<dbReference type="Proteomes" id="UP001201812">
    <property type="component" value="Unassembled WGS sequence"/>
</dbReference>
<protein>
    <submittedName>
        <fullName evidence="2">Uncharacterized protein</fullName>
    </submittedName>
</protein>
<organism evidence="2 3">
    <name type="scientific">Ditylenchus destructor</name>
    <dbReference type="NCBI Taxonomy" id="166010"/>
    <lineage>
        <taxon>Eukaryota</taxon>
        <taxon>Metazoa</taxon>
        <taxon>Ecdysozoa</taxon>
        <taxon>Nematoda</taxon>
        <taxon>Chromadorea</taxon>
        <taxon>Rhabditida</taxon>
        <taxon>Tylenchina</taxon>
        <taxon>Tylenchomorpha</taxon>
        <taxon>Sphaerularioidea</taxon>
        <taxon>Anguinidae</taxon>
        <taxon>Anguininae</taxon>
        <taxon>Ditylenchus</taxon>
    </lineage>
</organism>
<dbReference type="AlphaFoldDB" id="A0AAD4NBS3"/>